<evidence type="ECO:0000313" key="5">
    <source>
        <dbReference type="EMBL" id="GLT19742.1"/>
    </source>
</evidence>
<dbReference type="Pfam" id="PF01965">
    <property type="entry name" value="DJ-1_PfpI"/>
    <property type="match status" value="1"/>
</dbReference>
<dbReference type="Gene3D" id="3.40.50.880">
    <property type="match status" value="1"/>
</dbReference>
<dbReference type="InterPro" id="IPR018060">
    <property type="entry name" value="HTH_AraC"/>
</dbReference>
<keyword evidence="1" id="KW-0805">Transcription regulation</keyword>
<dbReference type="EMBL" id="BSPW01000083">
    <property type="protein sequence ID" value="GLT19742.1"/>
    <property type="molecule type" value="Genomic_DNA"/>
</dbReference>
<dbReference type="InterPro" id="IPR009057">
    <property type="entry name" value="Homeodomain-like_sf"/>
</dbReference>
<dbReference type="PRINTS" id="PR00032">
    <property type="entry name" value="HTHARAC"/>
</dbReference>
<dbReference type="PROSITE" id="PS00041">
    <property type="entry name" value="HTH_ARAC_FAMILY_1"/>
    <property type="match status" value="1"/>
</dbReference>
<dbReference type="PANTHER" id="PTHR43280:SF28">
    <property type="entry name" value="HTH-TYPE TRANSCRIPTIONAL ACTIVATOR RHAS"/>
    <property type="match status" value="1"/>
</dbReference>
<evidence type="ECO:0000313" key="6">
    <source>
        <dbReference type="Proteomes" id="UP001157138"/>
    </source>
</evidence>
<evidence type="ECO:0000256" key="1">
    <source>
        <dbReference type="ARBA" id="ARBA00023015"/>
    </source>
</evidence>
<comment type="caution">
    <text evidence="5">The sequence shown here is derived from an EMBL/GenBank/DDBJ whole genome shotgun (WGS) entry which is preliminary data.</text>
</comment>
<evidence type="ECO:0000259" key="4">
    <source>
        <dbReference type="PROSITE" id="PS01124"/>
    </source>
</evidence>
<dbReference type="InterPro" id="IPR018062">
    <property type="entry name" value="HTH_AraC-typ_CS"/>
</dbReference>
<dbReference type="CDD" id="cd03136">
    <property type="entry name" value="GATase1_AraC_ArgR_like"/>
    <property type="match status" value="1"/>
</dbReference>
<dbReference type="PROSITE" id="PS01124">
    <property type="entry name" value="HTH_ARAC_FAMILY_2"/>
    <property type="match status" value="1"/>
</dbReference>
<evidence type="ECO:0000256" key="2">
    <source>
        <dbReference type="ARBA" id="ARBA00023125"/>
    </source>
</evidence>
<dbReference type="Gene3D" id="1.10.10.60">
    <property type="entry name" value="Homeodomain-like"/>
    <property type="match status" value="1"/>
</dbReference>
<dbReference type="SUPFAM" id="SSF52317">
    <property type="entry name" value="Class I glutamine amidotransferase-like"/>
    <property type="match status" value="1"/>
</dbReference>
<accession>A0ABQ6F3C5</accession>
<dbReference type="InterPro" id="IPR002818">
    <property type="entry name" value="DJ-1/PfpI"/>
</dbReference>
<name>A0ABQ6F3C5_9VIBR</name>
<protein>
    <submittedName>
        <fullName evidence="5">AraC family transcriptional regulator</fullName>
    </submittedName>
</protein>
<sequence>MRDTNQCFMPKPKAAFEQTNVLFVVLEHFSLMSFTCAVDCLVTSNLVEGTKRFVFSTIGLKPDNVLSDIGIHITPDYILSDIKTLRDNDILIVCGGYRTNLMEHARLSKLISQGCKRNAILGGIWNGAVALCQAGVLEKKPYALHPDNHAYAKERFPSCILSSDSYVDSNNIVTSSGASSTLDMMLALVEKITSQANSNAVREILSCDRGMPVNSKPQLHTCLPDSAPAIVKEANLLMVSNLDEPLHVEDIARCLKISRRKLERLFKSHIQTSPSKYYLELRLTYARQLLLQSEDSISAIAASTGFSSTTHFSRCFKEFFSVSPSMMREKMSIC</sequence>
<reference evidence="6" key="1">
    <citation type="journal article" date="2019" name="Int. J. Syst. Evol. Microbiol.">
        <title>The Global Catalogue of Microorganisms (GCM) 10K type strain sequencing project: providing services to taxonomists for standard genome sequencing and annotation.</title>
        <authorList>
            <consortium name="The Broad Institute Genomics Platform"/>
            <consortium name="The Broad Institute Genome Sequencing Center for Infectious Disease"/>
            <person name="Wu L."/>
            <person name="Ma J."/>
        </authorList>
    </citation>
    <scope>NUCLEOTIDE SEQUENCE [LARGE SCALE GENOMIC DNA]</scope>
    <source>
        <strain evidence="6">NBRC 108723</strain>
    </source>
</reference>
<keyword evidence="3" id="KW-0804">Transcription</keyword>
<gene>
    <name evidence="5" type="ORF">GCM10007938_35250</name>
</gene>
<dbReference type="PANTHER" id="PTHR43280">
    <property type="entry name" value="ARAC-FAMILY TRANSCRIPTIONAL REGULATOR"/>
    <property type="match status" value="1"/>
</dbReference>
<dbReference type="SMART" id="SM00342">
    <property type="entry name" value="HTH_ARAC"/>
    <property type="match status" value="1"/>
</dbReference>
<keyword evidence="6" id="KW-1185">Reference proteome</keyword>
<dbReference type="SUPFAM" id="SSF46689">
    <property type="entry name" value="Homeodomain-like"/>
    <property type="match status" value="2"/>
</dbReference>
<dbReference type="InterPro" id="IPR020449">
    <property type="entry name" value="Tscrpt_reg_AraC-type_HTH"/>
</dbReference>
<dbReference type="InterPro" id="IPR029062">
    <property type="entry name" value="Class_I_gatase-like"/>
</dbReference>
<evidence type="ECO:0000256" key="3">
    <source>
        <dbReference type="ARBA" id="ARBA00023163"/>
    </source>
</evidence>
<keyword evidence="2" id="KW-0238">DNA-binding</keyword>
<dbReference type="Proteomes" id="UP001157138">
    <property type="component" value="Unassembled WGS sequence"/>
</dbReference>
<dbReference type="Pfam" id="PF12833">
    <property type="entry name" value="HTH_18"/>
    <property type="match status" value="1"/>
</dbReference>
<organism evidence="5 6">
    <name type="scientific">Vibrio zhanjiangensis</name>
    <dbReference type="NCBI Taxonomy" id="1046128"/>
    <lineage>
        <taxon>Bacteria</taxon>
        <taxon>Pseudomonadati</taxon>
        <taxon>Pseudomonadota</taxon>
        <taxon>Gammaproteobacteria</taxon>
        <taxon>Vibrionales</taxon>
        <taxon>Vibrionaceae</taxon>
        <taxon>Vibrio</taxon>
    </lineage>
</organism>
<proteinExistence type="predicted"/>
<feature type="domain" description="HTH araC/xylS-type" evidence="4">
    <location>
        <begin position="232"/>
        <end position="330"/>
    </location>
</feature>